<protein>
    <submittedName>
        <fullName evidence="2 3">Pilus assembly protein</fullName>
    </submittedName>
</protein>
<dbReference type="Proteomes" id="UP000361468">
    <property type="component" value="Unassembled WGS sequence"/>
</dbReference>
<dbReference type="EMBL" id="UGSG01000001">
    <property type="protein sequence ID" value="SUA75345.1"/>
    <property type="molecule type" value="Genomic_DNA"/>
</dbReference>
<dbReference type="RefSeq" id="WP_224785233.1">
    <property type="nucleotide sequence ID" value="NC_023018.2"/>
</dbReference>
<evidence type="ECO:0000313" key="3">
    <source>
        <dbReference type="EMBL" id="VVE61923.1"/>
    </source>
</evidence>
<dbReference type="Pfam" id="PF04964">
    <property type="entry name" value="Flp_Fap"/>
    <property type="match status" value="1"/>
</dbReference>
<accession>A0A378YDL5</accession>
<dbReference type="InterPro" id="IPR007047">
    <property type="entry name" value="Flp_Fap"/>
</dbReference>
<keyword evidence="5" id="KW-1185">Reference proteome</keyword>
<feature type="transmembrane region" description="Helical" evidence="1">
    <location>
        <begin position="21"/>
        <end position="42"/>
    </location>
</feature>
<reference evidence="2 4" key="1">
    <citation type="submission" date="2018-06" db="EMBL/GenBank/DDBJ databases">
        <authorList>
            <consortium name="Pathogen Informatics"/>
            <person name="Doyle S."/>
        </authorList>
    </citation>
    <scope>NUCLEOTIDE SEQUENCE [LARGE SCALE GENOMIC DNA]</scope>
    <source>
        <strain evidence="2 4">NCTC13160</strain>
    </source>
</reference>
<keyword evidence="1" id="KW-1133">Transmembrane helix</keyword>
<dbReference type="EMBL" id="CABPSO010000002">
    <property type="protein sequence ID" value="VVE61923.1"/>
    <property type="molecule type" value="Genomic_DNA"/>
</dbReference>
<keyword evidence="1" id="KW-0472">Membrane</keyword>
<evidence type="ECO:0000313" key="5">
    <source>
        <dbReference type="Proteomes" id="UP000361468"/>
    </source>
</evidence>
<reference evidence="3 5" key="2">
    <citation type="submission" date="2019-08" db="EMBL/GenBank/DDBJ databases">
        <authorList>
            <person name="Peeters C."/>
        </authorList>
    </citation>
    <scope>NUCLEOTIDE SEQUENCE [LARGE SCALE GENOMIC DNA]</scope>
    <source>
        <strain evidence="3 5">LMG 31119</strain>
    </source>
</reference>
<gene>
    <name evidence="2" type="ORF">NCTC13160_00788</name>
    <name evidence="3" type="ORF">PPN31119_00680</name>
</gene>
<evidence type="ECO:0000256" key="1">
    <source>
        <dbReference type="SAM" id="Phobius"/>
    </source>
</evidence>
<evidence type="ECO:0000313" key="2">
    <source>
        <dbReference type="EMBL" id="SUA75345.1"/>
    </source>
</evidence>
<evidence type="ECO:0000313" key="4">
    <source>
        <dbReference type="Proteomes" id="UP000254573"/>
    </source>
</evidence>
<dbReference type="Proteomes" id="UP000254573">
    <property type="component" value="Unassembled WGS sequence"/>
</dbReference>
<proteinExistence type="predicted"/>
<dbReference type="GeneID" id="57199274"/>
<sequence length="66" mass="6857">MKAMRAGTRHRGHRLSRQRGVTALEYGILAAIVALIIGGVVYTNLSSALTTAFSTVSSAATSAVSH</sequence>
<organism evidence="2 4">
    <name type="scientific">Pandoraea pnomenusa</name>
    <dbReference type="NCBI Taxonomy" id="93220"/>
    <lineage>
        <taxon>Bacteria</taxon>
        <taxon>Pseudomonadati</taxon>
        <taxon>Pseudomonadota</taxon>
        <taxon>Betaproteobacteria</taxon>
        <taxon>Burkholderiales</taxon>
        <taxon>Burkholderiaceae</taxon>
        <taxon>Pandoraea</taxon>
    </lineage>
</organism>
<dbReference type="AlphaFoldDB" id="A0A378YDL5"/>
<name>A0A378YDL5_9BURK</name>
<dbReference type="STRING" id="93220.A6P55_00950"/>
<keyword evidence="1" id="KW-0812">Transmembrane</keyword>